<dbReference type="InterPro" id="IPR012902">
    <property type="entry name" value="N_methyl_site"/>
</dbReference>
<dbReference type="SUPFAM" id="SSF54523">
    <property type="entry name" value="Pili subunits"/>
    <property type="match status" value="1"/>
</dbReference>
<dbReference type="InterPro" id="IPR045584">
    <property type="entry name" value="Pilin-like"/>
</dbReference>
<protein>
    <submittedName>
        <fullName evidence="3">DUF1559 domain-containing protein</fullName>
    </submittedName>
</protein>
<sequence>MCVTPFPVMPLAGFAPRKKRRFTLIELLVVIAIIAILASMLLPALNKARERGRSVQCLNHLRQIGTAHQGYFSDNADYVGYAAQGPGWSDVRSWRHALLPYLEKASLADHTDTADVKYPRILQCPSVPVEEFARLDWPQVGGIQSAYGANTSGYDESNLGVFGFLNGKTPIKQQMAREPSQLMTITEGYWYLNYWEHYDDAPRHDGARNLLYLDGHAGALRGQLPRNLSSDDKKLWYHK</sequence>
<dbReference type="Gene3D" id="3.30.700.10">
    <property type="entry name" value="Glycoprotein, Type 4 Pilin"/>
    <property type="match status" value="1"/>
</dbReference>
<keyword evidence="1" id="KW-1133">Transmembrane helix</keyword>
<proteinExistence type="predicted"/>
<dbReference type="PANTHER" id="PTHR30093">
    <property type="entry name" value="GENERAL SECRETION PATHWAY PROTEIN G"/>
    <property type="match status" value="1"/>
</dbReference>
<evidence type="ECO:0000259" key="2">
    <source>
        <dbReference type="Pfam" id="PF07596"/>
    </source>
</evidence>
<keyword evidence="1" id="KW-0812">Transmembrane</keyword>
<evidence type="ECO:0000313" key="3">
    <source>
        <dbReference type="EMBL" id="MST97875.1"/>
    </source>
</evidence>
<dbReference type="Proteomes" id="UP000435649">
    <property type="component" value="Unassembled WGS sequence"/>
</dbReference>
<keyword evidence="1" id="KW-0472">Membrane</keyword>
<dbReference type="Pfam" id="PF07596">
    <property type="entry name" value="SBP_bac_10"/>
    <property type="match status" value="1"/>
</dbReference>
<feature type="domain" description="DUF1559" evidence="2">
    <location>
        <begin position="47"/>
        <end position="113"/>
    </location>
</feature>
<evidence type="ECO:0000313" key="4">
    <source>
        <dbReference type="Proteomes" id="UP000435649"/>
    </source>
</evidence>
<evidence type="ECO:0000256" key="1">
    <source>
        <dbReference type="SAM" id="Phobius"/>
    </source>
</evidence>
<dbReference type="InterPro" id="IPR011453">
    <property type="entry name" value="DUF1559"/>
</dbReference>
<organism evidence="3 4">
    <name type="scientific">Victivallis lenta</name>
    <dbReference type="NCBI Taxonomy" id="2606640"/>
    <lineage>
        <taxon>Bacteria</taxon>
        <taxon>Pseudomonadati</taxon>
        <taxon>Lentisphaerota</taxon>
        <taxon>Lentisphaeria</taxon>
        <taxon>Victivallales</taxon>
        <taxon>Victivallaceae</taxon>
        <taxon>Victivallis</taxon>
    </lineage>
</organism>
<accession>A0A844G4Q1</accession>
<comment type="caution">
    <text evidence="3">The sequence shown here is derived from an EMBL/GenBank/DDBJ whole genome shotgun (WGS) entry which is preliminary data.</text>
</comment>
<reference evidence="3 4" key="1">
    <citation type="submission" date="2019-08" db="EMBL/GenBank/DDBJ databases">
        <title>In-depth cultivation of the pig gut microbiome towards novel bacterial diversity and tailored functional studies.</title>
        <authorList>
            <person name="Wylensek D."/>
            <person name="Hitch T.C.A."/>
            <person name="Clavel T."/>
        </authorList>
    </citation>
    <scope>NUCLEOTIDE SEQUENCE [LARGE SCALE GENOMIC DNA]</scope>
    <source>
        <strain evidence="3 4">BBE-744-WT-12</strain>
    </source>
</reference>
<gene>
    <name evidence="3" type="ORF">FYJ85_12590</name>
</gene>
<dbReference type="Pfam" id="PF07963">
    <property type="entry name" value="N_methyl"/>
    <property type="match status" value="1"/>
</dbReference>
<feature type="transmembrane region" description="Helical" evidence="1">
    <location>
        <begin position="24"/>
        <end position="45"/>
    </location>
</feature>
<dbReference type="AlphaFoldDB" id="A0A844G4Q1"/>
<keyword evidence="4" id="KW-1185">Reference proteome</keyword>
<dbReference type="EMBL" id="VUNS01000013">
    <property type="protein sequence ID" value="MST97875.1"/>
    <property type="molecule type" value="Genomic_DNA"/>
</dbReference>
<name>A0A844G4Q1_9BACT</name>
<dbReference type="NCBIfam" id="TIGR02532">
    <property type="entry name" value="IV_pilin_GFxxxE"/>
    <property type="match status" value="1"/>
</dbReference>